<organism evidence="2 3">
    <name type="scientific">Stentor coeruleus</name>
    <dbReference type="NCBI Taxonomy" id="5963"/>
    <lineage>
        <taxon>Eukaryota</taxon>
        <taxon>Sar</taxon>
        <taxon>Alveolata</taxon>
        <taxon>Ciliophora</taxon>
        <taxon>Postciliodesmatophora</taxon>
        <taxon>Heterotrichea</taxon>
        <taxon>Heterotrichida</taxon>
        <taxon>Stentoridae</taxon>
        <taxon>Stentor</taxon>
    </lineage>
</organism>
<dbReference type="EMBL" id="MPUH01000001">
    <property type="protein sequence ID" value="OMJ96376.1"/>
    <property type="molecule type" value="Genomic_DNA"/>
</dbReference>
<dbReference type="Proteomes" id="UP000187209">
    <property type="component" value="Unassembled WGS sequence"/>
</dbReference>
<dbReference type="AlphaFoldDB" id="A0A1R2D5A6"/>
<feature type="compositionally biased region" description="Basic and acidic residues" evidence="1">
    <location>
        <begin position="342"/>
        <end position="395"/>
    </location>
</feature>
<sequence length="450" mass="53190">MAFLCQETNCKMWADSECSCPKKLKLCGYHNLKHHEDFECNTRSLKKELHEGFTKVKETEGFLNQIKADLISTADNLISNILKSVYKGVNEIESKRQEVNEWMRMNEDKNMEDILGLFKYIKIKERSLKKSVKSIEKLLCLSELSKNELKAENYELKGQNSSIHMESEKIKLDFDELAKKIRDGNYNLVDYGKEMDDLKNFNVNLKKELMEKNKNIEGLNEKLKSELEYRVQQEQLKAKMINDQEELKSSKNKIEQEITKKREIEINEAKNREKALKEINDKLTDEAETLKSNVNQEKLKYEEYVKTIEKLIQENKKQIDNLNALLQKSEDEKNQHLQNVEQMREQERIRLNAKNEKARIKKEKQERLEQEKKREEDEKKMQDEAKNIDDEEKKNQGPGKFANMSLEEKHKHLQSLNLEWYTNIAIGTGNYQLKEVLFTNDGKYVFVCSI</sequence>
<evidence type="ECO:0000313" key="3">
    <source>
        <dbReference type="Proteomes" id="UP000187209"/>
    </source>
</evidence>
<protein>
    <submittedName>
        <fullName evidence="2">Uncharacterized protein</fullName>
    </submittedName>
</protein>
<feature type="region of interest" description="Disordered" evidence="1">
    <location>
        <begin position="330"/>
        <end position="400"/>
    </location>
</feature>
<evidence type="ECO:0000256" key="1">
    <source>
        <dbReference type="SAM" id="MobiDB-lite"/>
    </source>
</evidence>
<gene>
    <name evidence="2" type="ORF">SteCoe_132</name>
</gene>
<reference evidence="2 3" key="1">
    <citation type="submission" date="2016-11" db="EMBL/GenBank/DDBJ databases">
        <title>The macronuclear genome of Stentor coeruleus: a giant cell with tiny introns.</title>
        <authorList>
            <person name="Slabodnick M."/>
            <person name="Ruby J.G."/>
            <person name="Reiff S.B."/>
            <person name="Swart E.C."/>
            <person name="Gosai S."/>
            <person name="Prabakaran S."/>
            <person name="Witkowska E."/>
            <person name="Larue G.E."/>
            <person name="Fisher S."/>
            <person name="Freeman R.M."/>
            <person name="Gunawardena J."/>
            <person name="Chu W."/>
            <person name="Stover N.A."/>
            <person name="Gregory B.D."/>
            <person name="Nowacki M."/>
            <person name="Derisi J."/>
            <person name="Roy S.W."/>
            <person name="Marshall W.F."/>
            <person name="Sood P."/>
        </authorList>
    </citation>
    <scope>NUCLEOTIDE SEQUENCE [LARGE SCALE GENOMIC DNA]</scope>
    <source>
        <strain evidence="2">WM001</strain>
    </source>
</reference>
<comment type="caution">
    <text evidence="2">The sequence shown here is derived from an EMBL/GenBank/DDBJ whole genome shotgun (WGS) entry which is preliminary data.</text>
</comment>
<accession>A0A1R2D5A6</accession>
<evidence type="ECO:0000313" key="2">
    <source>
        <dbReference type="EMBL" id="OMJ96376.1"/>
    </source>
</evidence>
<proteinExistence type="predicted"/>
<name>A0A1R2D5A6_9CILI</name>
<keyword evidence="3" id="KW-1185">Reference proteome</keyword>